<sequence length="60" mass="6240">MEALSIGAVDFIAKPDKLSTEGQAELRSELLLKAAVAASLRVQVAPLPVARPAMAVKPSL</sequence>
<evidence type="ECO:0000313" key="1">
    <source>
        <dbReference type="EMBL" id="GFP26095.1"/>
    </source>
</evidence>
<organism evidence="1 2">
    <name type="scientific">Candidatus Hakubella thermalkaliphila</name>
    <dbReference type="NCBI Taxonomy" id="2754717"/>
    <lineage>
        <taxon>Bacteria</taxon>
        <taxon>Bacillati</taxon>
        <taxon>Actinomycetota</taxon>
        <taxon>Actinomycetota incertae sedis</taxon>
        <taxon>Candidatus Hakubellales</taxon>
        <taxon>Candidatus Hakubellaceae</taxon>
        <taxon>Candidatus Hakubella</taxon>
    </lineage>
</organism>
<feature type="non-terminal residue" evidence="1">
    <location>
        <position position="60"/>
    </location>
</feature>
<reference evidence="1 2" key="1">
    <citation type="journal article" date="2020" name="Front. Microbiol.">
        <title>Single-cell genomics of novel Actinobacteria with the Wood-Ljungdahl pathway discovered in a serpentinizing system.</title>
        <authorList>
            <person name="Merino N."/>
            <person name="Kawai M."/>
            <person name="Boyd E.S."/>
            <person name="Colman D.R."/>
            <person name="McGlynn S.E."/>
            <person name="Nealson K.H."/>
            <person name="Kurokawa K."/>
            <person name="Hongoh Y."/>
        </authorList>
    </citation>
    <scope>NUCLEOTIDE SEQUENCE [LARGE SCALE GENOMIC DNA]</scope>
    <source>
        <strain evidence="1 2">S25</strain>
    </source>
</reference>
<name>A0A6V8P0R2_9ACTN</name>
<comment type="caution">
    <text evidence="1">The sequence shown here is derived from an EMBL/GenBank/DDBJ whole genome shotgun (WGS) entry which is preliminary data.</text>
</comment>
<accession>A0A6V8P0R2</accession>
<dbReference type="Proteomes" id="UP000543224">
    <property type="component" value="Unassembled WGS sequence"/>
</dbReference>
<protein>
    <submittedName>
        <fullName evidence="1">Uncharacterized protein</fullName>
    </submittedName>
</protein>
<proteinExistence type="predicted"/>
<dbReference type="AlphaFoldDB" id="A0A6V8P0R2"/>
<dbReference type="EMBL" id="BLRX01000366">
    <property type="protein sequence ID" value="GFP26095.1"/>
    <property type="molecule type" value="Genomic_DNA"/>
</dbReference>
<evidence type="ECO:0000313" key="2">
    <source>
        <dbReference type="Proteomes" id="UP000543224"/>
    </source>
</evidence>
<gene>
    <name evidence="1" type="ORF">HKBW3S25_01583</name>
</gene>